<dbReference type="AlphaFoldDB" id="A0A9J5WXH0"/>
<name>A0A9J5WXH0_SOLCO</name>
<sequence>SWPLIHRGGRKRTNACRRPLNRSRVRERSVAGGAHHHRFTVELEEEMKTSEGESICDFTCKNGNYDSDGFLRSILVVKQEIRENWMYEILL</sequence>
<dbReference type="EMBL" id="JACXVP010000010">
    <property type="protein sequence ID" value="KAG5579646.1"/>
    <property type="molecule type" value="Genomic_DNA"/>
</dbReference>
<feature type="non-terminal residue" evidence="1">
    <location>
        <position position="1"/>
    </location>
</feature>
<dbReference type="Proteomes" id="UP000824120">
    <property type="component" value="Chromosome 10"/>
</dbReference>
<reference evidence="1 2" key="1">
    <citation type="submission" date="2020-09" db="EMBL/GenBank/DDBJ databases">
        <title>De no assembly of potato wild relative species, Solanum commersonii.</title>
        <authorList>
            <person name="Cho K."/>
        </authorList>
    </citation>
    <scope>NUCLEOTIDE SEQUENCE [LARGE SCALE GENOMIC DNA]</scope>
    <source>
        <strain evidence="1">LZ3.2</strain>
        <tissue evidence="1">Leaf</tissue>
    </source>
</reference>
<proteinExistence type="predicted"/>
<evidence type="ECO:0000313" key="1">
    <source>
        <dbReference type="EMBL" id="KAG5579646.1"/>
    </source>
</evidence>
<protein>
    <submittedName>
        <fullName evidence="1">Uncharacterized protein</fullName>
    </submittedName>
</protein>
<evidence type="ECO:0000313" key="2">
    <source>
        <dbReference type="Proteomes" id="UP000824120"/>
    </source>
</evidence>
<accession>A0A9J5WXH0</accession>
<gene>
    <name evidence="1" type="ORF">H5410_050273</name>
</gene>
<comment type="caution">
    <text evidence="1">The sequence shown here is derived from an EMBL/GenBank/DDBJ whole genome shotgun (WGS) entry which is preliminary data.</text>
</comment>
<keyword evidence="2" id="KW-1185">Reference proteome</keyword>
<organism evidence="1 2">
    <name type="scientific">Solanum commersonii</name>
    <name type="common">Commerson's wild potato</name>
    <name type="synonym">Commerson's nightshade</name>
    <dbReference type="NCBI Taxonomy" id="4109"/>
    <lineage>
        <taxon>Eukaryota</taxon>
        <taxon>Viridiplantae</taxon>
        <taxon>Streptophyta</taxon>
        <taxon>Embryophyta</taxon>
        <taxon>Tracheophyta</taxon>
        <taxon>Spermatophyta</taxon>
        <taxon>Magnoliopsida</taxon>
        <taxon>eudicotyledons</taxon>
        <taxon>Gunneridae</taxon>
        <taxon>Pentapetalae</taxon>
        <taxon>asterids</taxon>
        <taxon>lamiids</taxon>
        <taxon>Solanales</taxon>
        <taxon>Solanaceae</taxon>
        <taxon>Solanoideae</taxon>
        <taxon>Solaneae</taxon>
        <taxon>Solanum</taxon>
    </lineage>
</organism>